<dbReference type="InterPro" id="IPR043987">
    <property type="entry name" value="CCZ1/INTU/HSP4_longin_1"/>
</dbReference>
<dbReference type="OrthoDB" id="240546at2759"/>
<feature type="compositionally biased region" description="Low complexity" evidence="2">
    <location>
        <begin position="422"/>
        <end position="432"/>
    </location>
</feature>
<feature type="region of interest" description="Disordered" evidence="2">
    <location>
        <begin position="558"/>
        <end position="594"/>
    </location>
</feature>
<reference evidence="4 5" key="1">
    <citation type="submission" date="2016-04" db="EMBL/GenBank/DDBJ databases">
        <title>A degradative enzymes factory behind the ericoid mycorrhizal symbiosis.</title>
        <authorList>
            <consortium name="DOE Joint Genome Institute"/>
            <person name="Martino E."/>
            <person name="Morin E."/>
            <person name="Grelet G."/>
            <person name="Kuo A."/>
            <person name="Kohler A."/>
            <person name="Daghino S."/>
            <person name="Barry K."/>
            <person name="Choi C."/>
            <person name="Cichocki N."/>
            <person name="Clum A."/>
            <person name="Copeland A."/>
            <person name="Hainaut M."/>
            <person name="Haridas S."/>
            <person name="Labutti K."/>
            <person name="Lindquist E."/>
            <person name="Lipzen A."/>
            <person name="Khouja H.-R."/>
            <person name="Murat C."/>
            <person name="Ohm R."/>
            <person name="Olson A."/>
            <person name="Spatafora J."/>
            <person name="Veneault-Fourrey C."/>
            <person name="Henrissat B."/>
            <person name="Grigoriev I."/>
            <person name="Martin F."/>
            <person name="Perotto S."/>
        </authorList>
    </citation>
    <scope>NUCLEOTIDE SEQUENCE [LARGE SCALE GENOMIC DNA]</scope>
    <source>
        <strain evidence="4 5">E</strain>
    </source>
</reference>
<proteinExistence type="inferred from homology"/>
<accession>A0A2J6T1V7</accession>
<dbReference type="Pfam" id="PF19031">
    <property type="entry name" value="Intu_longin_1"/>
    <property type="match status" value="1"/>
</dbReference>
<organism evidence="4 5">
    <name type="scientific">Hyaloscypha bicolor E</name>
    <dbReference type="NCBI Taxonomy" id="1095630"/>
    <lineage>
        <taxon>Eukaryota</taxon>
        <taxon>Fungi</taxon>
        <taxon>Dikarya</taxon>
        <taxon>Ascomycota</taxon>
        <taxon>Pezizomycotina</taxon>
        <taxon>Leotiomycetes</taxon>
        <taxon>Helotiales</taxon>
        <taxon>Hyaloscyphaceae</taxon>
        <taxon>Hyaloscypha</taxon>
        <taxon>Hyaloscypha bicolor</taxon>
    </lineage>
</organism>
<sequence>MSLSSDQPQAPKVVPAQLGFLAIYNPSLGTTDETLQNQIVYYSSSEARHRSRQKASPKPSDEALREENNEQLRQIGLAQAMVEFGRSFSEGRAVDTVETEKSRIVLHELEAGWWILASINLTVLPTTSRTPAGKGRVTEHQEATEYSSREVKPAILLLGDLLRAHSTFLLHHASSMSALFVRTRRSKFVGILGRYWDTFLSIWNVLMHGNPANSLYGGIKVAACGELGMGVGEEERGSGEREVLEGFVGRIEGLVDVIVSRFGDLESVNDPGTDSSKKELPRPKPTSPWLGSGTEPGAEDGVVFLGTGAVSRKSLRDISHWVEDLYRWGPYAYGVLDNPTSTRKPKKSKQKQPGNKRELSPNTRKKSKQVYGLAMRDKAPQNESLSFEGPLTTMPPMPMRDGDSPNSPKSNIRRPSFHRGPSSFTSTGSESSKTNKFVSYLKFGYGTHWALGGTSSKNEGIAAPTAAPIPKATARPPGNSLPEAVFDGSFETSLIPRNDSSGHYMIGLMGDIENEDGETSEAEPQIPNDHANSEEYNARLVLRTLTVELEREEDARAETEISIDLGQNEQRPPSSKLAGSEHTGTSNASFESQDRNKTKNLRVVVYVNRPFIFVFLFELRTDALALSSFYRSLHYQIGPLHKPLLNSTTYRASKPDVTPADGSTTPIYDLVWDPKLLTINSTIPNIPEPLQLQLQSVEVLPWSRIEALNTHMQIINTYIASSTDRGKLERTCKTSRGWWVVWTRVPDPEPSTASLTSGQVKIPGLIAKNSAETQTSSLGPGPGTGASRGTSTFMSATSAAHPFLEAVSNGYGFVPKDKEIFLIRRASDYVASKAAVRFASGSSAGVSDASWTSSGPGKLAQGIGVDTKRYIEALLNLNR</sequence>
<keyword evidence="5" id="KW-1185">Reference proteome</keyword>
<dbReference type="GO" id="GO:0016192">
    <property type="term" value="P:vesicle-mediated transport"/>
    <property type="evidence" value="ECO:0007669"/>
    <property type="project" value="InterPro"/>
</dbReference>
<evidence type="ECO:0000256" key="2">
    <source>
        <dbReference type="SAM" id="MobiDB-lite"/>
    </source>
</evidence>
<dbReference type="STRING" id="1095630.A0A2J6T1V7"/>
<evidence type="ECO:0000313" key="4">
    <source>
        <dbReference type="EMBL" id="PMD57004.1"/>
    </source>
</evidence>
<feature type="region of interest" description="Disordered" evidence="2">
    <location>
        <begin position="336"/>
        <end position="432"/>
    </location>
</feature>
<dbReference type="EMBL" id="KZ613847">
    <property type="protein sequence ID" value="PMD57004.1"/>
    <property type="molecule type" value="Genomic_DNA"/>
</dbReference>
<dbReference type="InParanoid" id="A0A2J6T1V7"/>
<dbReference type="AlphaFoldDB" id="A0A2J6T1V7"/>
<comment type="similarity">
    <text evidence="1">Belongs to the CCZ1 family.</text>
</comment>
<evidence type="ECO:0000259" key="3">
    <source>
        <dbReference type="Pfam" id="PF19031"/>
    </source>
</evidence>
<protein>
    <recommendedName>
        <fullName evidence="3">CCZ1/INTU/HSP4 first Longin domain-containing protein</fullName>
    </recommendedName>
</protein>
<dbReference type="PANTHER" id="PTHR13056">
    <property type="entry name" value="VACUOLAR FUSION PROTEIN CCZ1 HOMOLOG-RELATED"/>
    <property type="match status" value="1"/>
</dbReference>
<gene>
    <name evidence="4" type="ORF">K444DRAFT_654134</name>
</gene>
<evidence type="ECO:0000256" key="1">
    <source>
        <dbReference type="ARBA" id="ARBA00005352"/>
    </source>
</evidence>
<feature type="compositionally biased region" description="Polar residues" evidence="2">
    <location>
        <begin position="582"/>
        <end position="591"/>
    </location>
</feature>
<feature type="domain" description="CCZ1/INTU/HSP4 first Longin" evidence="3">
    <location>
        <begin position="20"/>
        <end position="121"/>
    </location>
</feature>
<dbReference type="PANTHER" id="PTHR13056:SF0">
    <property type="entry name" value="VACUOLAR FUSION PROTEIN CCZ1 HOMOLOG-RELATED"/>
    <property type="match status" value="1"/>
</dbReference>
<dbReference type="RefSeq" id="XP_024733908.1">
    <property type="nucleotide sequence ID" value="XM_024885923.1"/>
</dbReference>
<dbReference type="InterPro" id="IPR013176">
    <property type="entry name" value="Ccz1"/>
</dbReference>
<dbReference type="Proteomes" id="UP000235371">
    <property type="component" value="Unassembled WGS sequence"/>
</dbReference>
<dbReference type="GeneID" id="36594000"/>
<name>A0A2J6T1V7_9HELO</name>
<feature type="region of interest" description="Disordered" evidence="2">
    <location>
        <begin position="268"/>
        <end position="300"/>
    </location>
</feature>
<feature type="region of interest" description="Disordered" evidence="2">
    <location>
        <begin position="46"/>
        <end position="67"/>
    </location>
</feature>
<evidence type="ECO:0000313" key="5">
    <source>
        <dbReference type="Proteomes" id="UP000235371"/>
    </source>
</evidence>
<feature type="region of interest" description="Disordered" evidence="2">
    <location>
        <begin position="771"/>
        <end position="791"/>
    </location>
</feature>
<dbReference type="GO" id="GO:0035658">
    <property type="term" value="C:Mon1-Ccz1 complex"/>
    <property type="evidence" value="ECO:0007669"/>
    <property type="project" value="InterPro"/>
</dbReference>